<evidence type="ECO:0000256" key="6">
    <source>
        <dbReference type="SAM" id="Phobius"/>
    </source>
</evidence>
<sequence length="268" mass="29286">MTESTSSNASSQDDKGPTILAIMWSLTGITTLFVIARIYTRFKILKAGGPDDYLIVISLCIGYLFVSLTTVSVDAGIGKHSSTLSTKEFEKAVMFDIAGFAPGVFSFVVPKMAIVVLLIRIFNPTKKTKIFLWALVGTSGLFILGCVVILYAQCSPAKAMWTPTLEHYTCWNPWILVDYAIVAGAISGLVDLILAIYPSTVLRKLHIEKKKKIGLCAALGLGIIACAITVYKCTRLPSLTDKNDYTYSTADLVIWTKLPSLPLRHLSH</sequence>
<feature type="transmembrane region" description="Helical" evidence="6">
    <location>
        <begin position="213"/>
        <end position="231"/>
    </location>
</feature>
<dbReference type="OrthoDB" id="5331848at2759"/>
<feature type="transmembrane region" description="Helical" evidence="6">
    <location>
        <begin position="173"/>
        <end position="197"/>
    </location>
</feature>
<keyword evidence="3 6" id="KW-1133">Transmembrane helix</keyword>
<feature type="domain" description="Rhodopsin" evidence="7">
    <location>
        <begin position="36"/>
        <end position="257"/>
    </location>
</feature>
<keyword evidence="2 6" id="KW-0812">Transmembrane</keyword>
<evidence type="ECO:0000256" key="4">
    <source>
        <dbReference type="ARBA" id="ARBA00023136"/>
    </source>
</evidence>
<feature type="transmembrane region" description="Helical" evidence="6">
    <location>
        <begin position="131"/>
        <end position="153"/>
    </location>
</feature>
<reference evidence="8 9" key="1">
    <citation type="submission" date="2015-05" db="EMBL/GenBank/DDBJ databases">
        <title>Distinctive expansion of gene families associated with plant cell wall degradation and secondary metabolism in the genomes of grapevine trunk pathogens.</title>
        <authorList>
            <person name="Lawrence D.P."/>
            <person name="Travadon R."/>
            <person name="Rolshausen P.E."/>
            <person name="Baumgartner K."/>
        </authorList>
    </citation>
    <scope>NUCLEOTIDE SEQUENCE [LARGE SCALE GENOMIC DNA]</scope>
    <source>
        <strain evidence="8">UCRPC4</strain>
    </source>
</reference>
<name>A0A0G2EJW3_PHACM</name>
<dbReference type="EMBL" id="LCWF01000074">
    <property type="protein sequence ID" value="KKY22659.1"/>
    <property type="molecule type" value="Genomic_DNA"/>
</dbReference>
<protein>
    <submittedName>
        <fullName evidence="8">Putative integral membrane protein</fullName>
    </submittedName>
</protein>
<evidence type="ECO:0000256" key="3">
    <source>
        <dbReference type="ARBA" id="ARBA00022989"/>
    </source>
</evidence>
<evidence type="ECO:0000256" key="2">
    <source>
        <dbReference type="ARBA" id="ARBA00022692"/>
    </source>
</evidence>
<dbReference type="PANTHER" id="PTHR33048:SF155">
    <property type="entry name" value="INTEGRAL MEMBRANE PROTEIN"/>
    <property type="match status" value="1"/>
</dbReference>
<evidence type="ECO:0000313" key="9">
    <source>
        <dbReference type="Proteomes" id="UP000053317"/>
    </source>
</evidence>
<proteinExistence type="inferred from homology"/>
<comment type="subcellular location">
    <subcellularLocation>
        <location evidence="1">Membrane</location>
        <topology evidence="1">Multi-pass membrane protein</topology>
    </subcellularLocation>
</comment>
<dbReference type="InterPro" id="IPR052337">
    <property type="entry name" value="SAT4-like"/>
</dbReference>
<evidence type="ECO:0000313" key="8">
    <source>
        <dbReference type="EMBL" id="KKY22659.1"/>
    </source>
</evidence>
<dbReference type="Proteomes" id="UP000053317">
    <property type="component" value="Unassembled WGS sequence"/>
</dbReference>
<dbReference type="Pfam" id="PF20684">
    <property type="entry name" value="Fung_rhodopsin"/>
    <property type="match status" value="1"/>
</dbReference>
<feature type="transmembrane region" description="Helical" evidence="6">
    <location>
        <begin position="52"/>
        <end position="77"/>
    </location>
</feature>
<organism evidence="8 9">
    <name type="scientific">Phaeomoniella chlamydospora</name>
    <name type="common">Phaeoacremonium chlamydosporum</name>
    <dbReference type="NCBI Taxonomy" id="158046"/>
    <lineage>
        <taxon>Eukaryota</taxon>
        <taxon>Fungi</taxon>
        <taxon>Dikarya</taxon>
        <taxon>Ascomycota</taxon>
        <taxon>Pezizomycotina</taxon>
        <taxon>Eurotiomycetes</taxon>
        <taxon>Chaetothyriomycetidae</taxon>
        <taxon>Phaeomoniellales</taxon>
        <taxon>Phaeomoniellaceae</taxon>
        <taxon>Phaeomoniella</taxon>
    </lineage>
</organism>
<comment type="caution">
    <text evidence="8">The sequence shown here is derived from an EMBL/GenBank/DDBJ whole genome shotgun (WGS) entry which is preliminary data.</text>
</comment>
<reference evidence="8 9" key="2">
    <citation type="submission" date="2015-05" db="EMBL/GenBank/DDBJ databases">
        <authorList>
            <person name="Morales-Cruz A."/>
            <person name="Amrine K.C."/>
            <person name="Cantu D."/>
        </authorList>
    </citation>
    <scope>NUCLEOTIDE SEQUENCE [LARGE SCALE GENOMIC DNA]</scope>
    <source>
        <strain evidence="8">UCRPC4</strain>
    </source>
</reference>
<keyword evidence="4 6" id="KW-0472">Membrane</keyword>
<dbReference type="InterPro" id="IPR049326">
    <property type="entry name" value="Rhodopsin_dom_fungi"/>
</dbReference>
<keyword evidence="9" id="KW-1185">Reference proteome</keyword>
<evidence type="ECO:0000256" key="5">
    <source>
        <dbReference type="ARBA" id="ARBA00038359"/>
    </source>
</evidence>
<accession>A0A0G2EJW3</accession>
<feature type="transmembrane region" description="Helical" evidence="6">
    <location>
        <begin position="97"/>
        <end position="119"/>
    </location>
</feature>
<evidence type="ECO:0000256" key="1">
    <source>
        <dbReference type="ARBA" id="ARBA00004141"/>
    </source>
</evidence>
<dbReference type="PANTHER" id="PTHR33048">
    <property type="entry name" value="PTH11-LIKE INTEGRAL MEMBRANE PROTEIN (AFU_ORTHOLOGUE AFUA_5G11245)"/>
    <property type="match status" value="1"/>
</dbReference>
<feature type="transmembrane region" description="Helical" evidence="6">
    <location>
        <begin position="20"/>
        <end position="40"/>
    </location>
</feature>
<dbReference type="AlphaFoldDB" id="A0A0G2EJW3"/>
<comment type="similarity">
    <text evidence="5">Belongs to the SAT4 family.</text>
</comment>
<gene>
    <name evidence="8" type="ORF">UCRPC4_g03159</name>
</gene>
<evidence type="ECO:0000259" key="7">
    <source>
        <dbReference type="Pfam" id="PF20684"/>
    </source>
</evidence>
<dbReference type="GO" id="GO:0016020">
    <property type="term" value="C:membrane"/>
    <property type="evidence" value="ECO:0007669"/>
    <property type="project" value="UniProtKB-SubCell"/>
</dbReference>